<reference evidence="1" key="1">
    <citation type="submission" date="2018-05" db="EMBL/GenBank/DDBJ databases">
        <authorList>
            <person name="Lanie J.A."/>
            <person name="Ng W.-L."/>
            <person name="Kazmierczak K.M."/>
            <person name="Andrzejewski T.M."/>
            <person name="Davidsen T.M."/>
            <person name="Wayne K.J."/>
            <person name="Tettelin H."/>
            <person name="Glass J.I."/>
            <person name="Rusch D."/>
            <person name="Podicherti R."/>
            <person name="Tsui H.-C.T."/>
            <person name="Winkler M.E."/>
        </authorList>
    </citation>
    <scope>NUCLEOTIDE SEQUENCE</scope>
</reference>
<protein>
    <submittedName>
        <fullName evidence="1">Uncharacterized protein</fullName>
    </submittedName>
</protein>
<dbReference type="AlphaFoldDB" id="A0A382YBP5"/>
<evidence type="ECO:0000313" key="1">
    <source>
        <dbReference type="EMBL" id="SVD80634.1"/>
    </source>
</evidence>
<dbReference type="EMBL" id="UINC01174486">
    <property type="protein sequence ID" value="SVD80634.1"/>
    <property type="molecule type" value="Genomic_DNA"/>
</dbReference>
<sequence>MKNNKTFILIALIIFLQFFNINLRADDLNKIDEEELPAQDPFISGNATTSVSEGEINQVSSFPNDINGIRLIGTVLGESRNIALISTPDGSTRIYGENEIIFGDIQLLDVSLNWISVRLNAEENYDININGQIMPQ</sequence>
<feature type="non-terminal residue" evidence="1">
    <location>
        <position position="136"/>
    </location>
</feature>
<proteinExistence type="predicted"/>
<name>A0A382YBP5_9ZZZZ</name>
<organism evidence="1">
    <name type="scientific">marine metagenome</name>
    <dbReference type="NCBI Taxonomy" id="408172"/>
    <lineage>
        <taxon>unclassified sequences</taxon>
        <taxon>metagenomes</taxon>
        <taxon>ecological metagenomes</taxon>
    </lineage>
</organism>
<gene>
    <name evidence="1" type="ORF">METZ01_LOCUS433488</name>
</gene>
<accession>A0A382YBP5</accession>